<reference evidence="10 11" key="2">
    <citation type="submission" date="2016-08" db="EMBL/GenBank/DDBJ databases">
        <title>Orenia metallireducens sp. nov. strain Z6, a Novel Metal-reducing Firmicute from the Deep Subsurface.</title>
        <authorList>
            <person name="Maxim B.I."/>
            <person name="Kenneth K."/>
            <person name="Flynn T.M."/>
            <person name="Oloughlin E.J."/>
            <person name="Locke R.A."/>
            <person name="Weber J.R."/>
            <person name="Egan S.M."/>
            <person name="Mackie R.I."/>
            <person name="Cann I.K."/>
        </authorList>
    </citation>
    <scope>NUCLEOTIDE SEQUENCE [LARGE SCALE GENOMIC DNA]</scope>
    <source>
        <strain evidence="10 11">Z6</strain>
    </source>
</reference>
<dbReference type="GO" id="GO:0008662">
    <property type="term" value="F:1-phosphofructokinase activity"/>
    <property type="evidence" value="ECO:0007669"/>
    <property type="project" value="UniProtKB-UniRule"/>
</dbReference>
<comment type="catalytic activity">
    <reaction evidence="6 8">
        <text>beta-D-fructose 1-phosphate + ATP = beta-D-fructose 1,6-bisphosphate + ADP + H(+)</text>
        <dbReference type="Rhea" id="RHEA:14213"/>
        <dbReference type="ChEBI" id="CHEBI:15378"/>
        <dbReference type="ChEBI" id="CHEBI:30616"/>
        <dbReference type="ChEBI" id="CHEBI:32966"/>
        <dbReference type="ChEBI" id="CHEBI:138881"/>
        <dbReference type="ChEBI" id="CHEBI:456216"/>
        <dbReference type="EC" id="2.7.1.56"/>
    </reaction>
</comment>
<keyword evidence="2 7" id="KW-0808">Transferase</keyword>
<keyword evidence="11" id="KW-1185">Reference proteome</keyword>
<protein>
    <recommendedName>
        <fullName evidence="7">Tagatose-6-phosphate kinase</fullName>
        <ecNumber evidence="7">2.7.1.144</ecNumber>
    </recommendedName>
</protein>
<evidence type="ECO:0000256" key="2">
    <source>
        <dbReference type="ARBA" id="ARBA00022679"/>
    </source>
</evidence>
<proteinExistence type="inferred from homology"/>
<comment type="caution">
    <text evidence="10">The sequence shown here is derived from an EMBL/GenBank/DDBJ whole genome shotgun (WGS) entry which is preliminary data.</text>
</comment>
<comment type="pathway">
    <text evidence="7">Carbohydrate metabolism; D-tagatose 6-phosphate degradation; D-glyceraldehyde 3-phosphate and glycerone phosphate from D-tagatose 6-phosphate: step 1/2.</text>
</comment>
<dbReference type="GO" id="GO:2001059">
    <property type="term" value="P:D-tagatose 6-phosphate catabolic process"/>
    <property type="evidence" value="ECO:0007669"/>
    <property type="project" value="UniProtKB-UniPathway"/>
</dbReference>
<comment type="function">
    <text evidence="8">Catalyzes the ATP-dependent phosphorylation of fructose-l-phosphate to fructose-l,6-bisphosphate.</text>
</comment>
<dbReference type="EMBL" id="LWDV01000007">
    <property type="protein sequence ID" value="OCL27521.1"/>
    <property type="molecule type" value="Genomic_DNA"/>
</dbReference>
<dbReference type="InterPro" id="IPR017583">
    <property type="entry name" value="Tagatose/fructose_Pkinase"/>
</dbReference>
<dbReference type="EC" id="2.7.1.144" evidence="7"/>
<dbReference type="SUPFAM" id="SSF53613">
    <property type="entry name" value="Ribokinase-like"/>
    <property type="match status" value="1"/>
</dbReference>
<keyword evidence="7" id="KW-0423">Lactose metabolism</keyword>
<dbReference type="GO" id="GO:0005524">
    <property type="term" value="F:ATP binding"/>
    <property type="evidence" value="ECO:0007669"/>
    <property type="project" value="UniProtKB-UniRule"/>
</dbReference>
<keyword evidence="5 7" id="KW-0067">ATP-binding</keyword>
<keyword evidence="4 8" id="KW-0418">Kinase</keyword>
<comment type="similarity">
    <text evidence="7">Belongs to the carbohydrate kinase PfkB family. LacC subfamily.</text>
</comment>
<reference evidence="11" key="1">
    <citation type="submission" date="2016-07" db="EMBL/GenBank/DDBJ databases">
        <authorList>
            <person name="Florea S."/>
            <person name="Webb J.S."/>
            <person name="Jaromczyk J."/>
            <person name="Schardl C.L."/>
        </authorList>
    </citation>
    <scope>NUCLEOTIDE SEQUENCE [LARGE SCALE GENOMIC DNA]</scope>
    <source>
        <strain evidence="11">Z6</strain>
    </source>
</reference>
<dbReference type="PROSITE" id="PS00583">
    <property type="entry name" value="PFKB_KINASES_1"/>
    <property type="match status" value="1"/>
</dbReference>
<evidence type="ECO:0000256" key="3">
    <source>
        <dbReference type="ARBA" id="ARBA00022741"/>
    </source>
</evidence>
<dbReference type="RefSeq" id="WP_068715347.1">
    <property type="nucleotide sequence ID" value="NZ_LWDV01000007.1"/>
</dbReference>
<dbReference type="PIRSF" id="PIRSF000535">
    <property type="entry name" value="1PFK/6PFK/LacC"/>
    <property type="match status" value="1"/>
</dbReference>
<dbReference type="InterPro" id="IPR002173">
    <property type="entry name" value="Carboh/pur_kinase_PfkB_CS"/>
</dbReference>
<dbReference type="PROSITE" id="PS00584">
    <property type="entry name" value="PFKB_KINASES_2"/>
    <property type="match status" value="1"/>
</dbReference>
<dbReference type="Gene3D" id="3.40.1190.20">
    <property type="match status" value="1"/>
</dbReference>
<dbReference type="NCBIfam" id="TIGR03168">
    <property type="entry name" value="1-PFK"/>
    <property type="match status" value="1"/>
</dbReference>
<evidence type="ECO:0000313" key="10">
    <source>
        <dbReference type="EMBL" id="OCL27521.1"/>
    </source>
</evidence>
<evidence type="ECO:0000256" key="5">
    <source>
        <dbReference type="ARBA" id="ARBA00022840"/>
    </source>
</evidence>
<dbReference type="InterPro" id="IPR022463">
    <property type="entry name" value="1-PFruKinase"/>
</dbReference>
<dbReference type="GO" id="GO:0016052">
    <property type="term" value="P:carbohydrate catabolic process"/>
    <property type="evidence" value="ECO:0007669"/>
    <property type="project" value="UniProtKB-ARBA"/>
</dbReference>
<dbReference type="GO" id="GO:0005988">
    <property type="term" value="P:lactose metabolic process"/>
    <property type="evidence" value="ECO:0007669"/>
    <property type="project" value="UniProtKB-KW"/>
</dbReference>
<dbReference type="InterPro" id="IPR029056">
    <property type="entry name" value="Ribokinase-like"/>
</dbReference>
<dbReference type="GO" id="GO:0009024">
    <property type="term" value="F:tagatose-6-phosphate kinase activity"/>
    <property type="evidence" value="ECO:0007669"/>
    <property type="project" value="UniProtKB-EC"/>
</dbReference>
<dbReference type="NCBIfam" id="TIGR03828">
    <property type="entry name" value="pfkB"/>
    <property type="match status" value="1"/>
</dbReference>
<evidence type="ECO:0000256" key="1">
    <source>
        <dbReference type="ARBA" id="ARBA00005380"/>
    </source>
</evidence>
<dbReference type="Proteomes" id="UP000093514">
    <property type="component" value="Unassembled WGS sequence"/>
</dbReference>
<dbReference type="FunFam" id="3.40.1190.20:FF:000001">
    <property type="entry name" value="Phosphofructokinase"/>
    <property type="match status" value="1"/>
</dbReference>
<keyword evidence="3 7" id="KW-0547">Nucleotide-binding</keyword>
<gene>
    <name evidence="10" type="ORF">U472_02855</name>
</gene>
<comment type="similarity">
    <text evidence="1">Belongs to the carbohydrate kinase pfkB family.</text>
</comment>
<comment type="catalytic activity">
    <reaction evidence="7">
        <text>D-tagatofuranose 6-phosphate + ATP = D-tagatofuranose 1,6-bisphosphate + ADP + H(+)</text>
        <dbReference type="Rhea" id="RHEA:12420"/>
        <dbReference type="ChEBI" id="CHEBI:15378"/>
        <dbReference type="ChEBI" id="CHEBI:30616"/>
        <dbReference type="ChEBI" id="CHEBI:58694"/>
        <dbReference type="ChEBI" id="CHEBI:58695"/>
        <dbReference type="ChEBI" id="CHEBI:456216"/>
        <dbReference type="EC" id="2.7.1.144"/>
    </reaction>
</comment>
<evidence type="ECO:0000256" key="4">
    <source>
        <dbReference type="ARBA" id="ARBA00022777"/>
    </source>
</evidence>
<dbReference type="PANTHER" id="PTHR46566">
    <property type="entry name" value="1-PHOSPHOFRUCTOKINASE-RELATED"/>
    <property type="match status" value="1"/>
</dbReference>
<dbReference type="PANTHER" id="PTHR46566:SF2">
    <property type="entry name" value="ATP-DEPENDENT 6-PHOSPHOFRUCTOKINASE ISOZYME 2"/>
    <property type="match status" value="1"/>
</dbReference>
<organism evidence="10 11">
    <name type="scientific">Orenia metallireducens</name>
    <dbReference type="NCBI Taxonomy" id="1413210"/>
    <lineage>
        <taxon>Bacteria</taxon>
        <taxon>Bacillati</taxon>
        <taxon>Bacillota</taxon>
        <taxon>Clostridia</taxon>
        <taxon>Halanaerobiales</taxon>
        <taxon>Halobacteroidaceae</taxon>
        <taxon>Orenia</taxon>
    </lineage>
</organism>
<dbReference type="GO" id="GO:0005829">
    <property type="term" value="C:cytosol"/>
    <property type="evidence" value="ECO:0007669"/>
    <property type="project" value="TreeGrafter"/>
</dbReference>
<dbReference type="GO" id="GO:0044281">
    <property type="term" value="P:small molecule metabolic process"/>
    <property type="evidence" value="ECO:0007669"/>
    <property type="project" value="UniProtKB-ARBA"/>
</dbReference>
<evidence type="ECO:0000256" key="6">
    <source>
        <dbReference type="ARBA" id="ARBA00047745"/>
    </source>
</evidence>
<sequence length="314" mass="33969">MITTLTINPAVDYTVKAPELKIGKVNRVEFVSKAAAGKGINVSKGVKNLGEETKALGCIGGESGQFIGGSLKELGITTDFTWIQDDTRINIKVIDDLGHETKINQLGPKIPKEVLEVIEEKVISTIDESEFIVLAGSLPSGCSEDFYQKLINKIKEENNNIKVFLDTSQAPLKLALEAKPNLVKPNLRELGEVYGKELSVEEAVEISKNLVEDGIEMVLVSLGAEGAVLTTKEGTLKATPPEVDVVSTVGAGDSVVAAMAVAYLNDYKIKDMFRFAIAMSIATILRPGAEMGTLEEVNQYLDEIKIDKLELLEC</sequence>
<dbReference type="UniPathway" id="UPA00704">
    <property type="reaction ID" value="UER00715"/>
</dbReference>
<accession>A0A1C0AAY1</accession>
<evidence type="ECO:0000259" key="9">
    <source>
        <dbReference type="Pfam" id="PF00294"/>
    </source>
</evidence>
<dbReference type="CDD" id="cd01164">
    <property type="entry name" value="FruK_PfkB_like"/>
    <property type="match status" value="1"/>
</dbReference>
<name>A0A1C0AAY1_9FIRM</name>
<evidence type="ECO:0000256" key="7">
    <source>
        <dbReference type="PIRNR" id="PIRNR000535"/>
    </source>
</evidence>
<dbReference type="InterPro" id="IPR011611">
    <property type="entry name" value="PfkB_dom"/>
</dbReference>
<evidence type="ECO:0000256" key="8">
    <source>
        <dbReference type="RuleBase" id="RU369061"/>
    </source>
</evidence>
<evidence type="ECO:0000313" key="11">
    <source>
        <dbReference type="Proteomes" id="UP000093514"/>
    </source>
</evidence>
<dbReference type="Pfam" id="PF00294">
    <property type="entry name" value="PfkB"/>
    <property type="match status" value="1"/>
</dbReference>
<feature type="domain" description="Carbohydrate kinase PfkB" evidence="9">
    <location>
        <begin position="20"/>
        <end position="290"/>
    </location>
</feature>
<dbReference type="AlphaFoldDB" id="A0A1C0AAY1"/>